<name>A0A7W3X0T1_9ACTN</name>
<protein>
    <submittedName>
        <fullName evidence="3">Maleylpyruvate isomerase N-terminal domain-containing protein</fullName>
    </submittedName>
</protein>
<evidence type="ECO:0000313" key="3">
    <source>
        <dbReference type="EMBL" id="MBB1262054.1"/>
    </source>
</evidence>
<sequence>MEGVVDVSGVPVDLGALAKDVAVVVAGVREEDLGRGTPCPEYDVRALLGHLHGLCEAFADAAGKRFGAGTEVDPSAALPRLPEGWRESLPVR</sequence>
<dbReference type="GO" id="GO:0016853">
    <property type="term" value="F:isomerase activity"/>
    <property type="evidence" value="ECO:0007669"/>
    <property type="project" value="UniProtKB-KW"/>
</dbReference>
<gene>
    <name evidence="3" type="ORF">H3147_25080</name>
</gene>
<evidence type="ECO:0000313" key="4">
    <source>
        <dbReference type="Proteomes" id="UP000517765"/>
    </source>
</evidence>
<proteinExistence type="predicted"/>
<dbReference type="InterPro" id="IPR024344">
    <property type="entry name" value="MDMPI_metal-binding"/>
</dbReference>
<feature type="domain" description="Mycothiol-dependent maleylpyruvate isomerase metal-binding" evidence="2">
    <location>
        <begin position="15"/>
        <end position="74"/>
    </location>
</feature>
<dbReference type="Pfam" id="PF11716">
    <property type="entry name" value="MDMPI_N"/>
    <property type="match status" value="1"/>
</dbReference>
<dbReference type="Gene3D" id="1.20.120.450">
    <property type="entry name" value="dinb family like domain"/>
    <property type="match status" value="1"/>
</dbReference>
<comment type="caution">
    <text evidence="3">The sequence shown here is derived from an EMBL/GenBank/DDBJ whole genome shotgun (WGS) entry which is preliminary data.</text>
</comment>
<keyword evidence="3" id="KW-0413">Isomerase</keyword>
<organism evidence="3 4">
    <name type="scientific">Streptomyces alkaliterrae</name>
    <dbReference type="NCBI Taxonomy" id="2213162"/>
    <lineage>
        <taxon>Bacteria</taxon>
        <taxon>Bacillati</taxon>
        <taxon>Actinomycetota</taxon>
        <taxon>Actinomycetes</taxon>
        <taxon>Kitasatosporales</taxon>
        <taxon>Streptomycetaceae</taxon>
        <taxon>Streptomyces</taxon>
    </lineage>
</organism>
<dbReference type="AlphaFoldDB" id="A0A7W3X0T1"/>
<dbReference type="InterPro" id="IPR034660">
    <property type="entry name" value="DinB/YfiT-like"/>
</dbReference>
<feature type="region of interest" description="Disordered" evidence="1">
    <location>
        <begin position="70"/>
        <end position="92"/>
    </location>
</feature>
<accession>A0A7W3X0T1</accession>
<evidence type="ECO:0000256" key="1">
    <source>
        <dbReference type="SAM" id="MobiDB-lite"/>
    </source>
</evidence>
<reference evidence="4" key="1">
    <citation type="submission" date="2020-05" db="EMBL/GenBank/DDBJ databases">
        <title>Classification of alakaliphilic streptomycetes isolated from an alkaline soil next to Lonar Crater, India and a proposal for the recognition of Streptomyces alkaliterrae sp. nov.</title>
        <authorList>
            <person name="Golinska P."/>
        </authorList>
    </citation>
    <scope>NUCLEOTIDE SEQUENCE [LARGE SCALE GENOMIC DNA]</scope>
    <source>
        <strain evidence="4">OF8</strain>
    </source>
</reference>
<dbReference type="SUPFAM" id="SSF109854">
    <property type="entry name" value="DinB/YfiT-like putative metalloenzymes"/>
    <property type="match status" value="1"/>
</dbReference>
<keyword evidence="3" id="KW-0670">Pyruvate</keyword>
<dbReference type="GO" id="GO:0046872">
    <property type="term" value="F:metal ion binding"/>
    <property type="evidence" value="ECO:0007669"/>
    <property type="project" value="InterPro"/>
</dbReference>
<dbReference type="EMBL" id="JABJXA010000248">
    <property type="protein sequence ID" value="MBB1262054.1"/>
    <property type="molecule type" value="Genomic_DNA"/>
</dbReference>
<dbReference type="Proteomes" id="UP000517765">
    <property type="component" value="Unassembled WGS sequence"/>
</dbReference>
<feature type="non-terminal residue" evidence="3">
    <location>
        <position position="92"/>
    </location>
</feature>
<evidence type="ECO:0000259" key="2">
    <source>
        <dbReference type="Pfam" id="PF11716"/>
    </source>
</evidence>